<proteinExistence type="predicted"/>
<accession>A0A8T4CA69</accession>
<comment type="caution">
    <text evidence="1">The sequence shown here is derived from an EMBL/GenBank/DDBJ whole genome shotgun (WGS) entry which is preliminary data.</text>
</comment>
<protein>
    <submittedName>
        <fullName evidence="1">Uncharacterized protein</fullName>
    </submittedName>
</protein>
<name>A0A8T4CA69_9ARCH</name>
<organism evidence="1 2">
    <name type="scientific">Candidatus Iainarchaeum sp</name>
    <dbReference type="NCBI Taxonomy" id="3101447"/>
    <lineage>
        <taxon>Archaea</taxon>
        <taxon>Candidatus Iainarchaeota</taxon>
        <taxon>Candidatus Iainarchaeia</taxon>
        <taxon>Candidatus Iainarchaeales</taxon>
        <taxon>Candidatus Iainarchaeaceae</taxon>
        <taxon>Candidatus Iainarchaeum</taxon>
    </lineage>
</organism>
<dbReference type="AlphaFoldDB" id="A0A8T4CA69"/>
<gene>
    <name evidence="1" type="ORF">FJY86_01635</name>
</gene>
<sequence length="186" mass="21205">MPTKQLPRKLLHDLRKRVGLLEGVFPHLPVVDSRNLNQPSPLAKFARGQRVRTLDVRKRSPVPLALKWVHGGTAKQNIWVVQSRVRVHNRDYPKGCYILREPIAYPVGRNLVAMELTTRPSAADVMESTPKGVLALHELSKAGLSVESFKSAVYELYSRTGFTADNIIFVEIRKRKFVFMPYVDIY</sequence>
<dbReference type="EMBL" id="VGJJ01000007">
    <property type="protein sequence ID" value="MBM3282025.1"/>
    <property type="molecule type" value="Genomic_DNA"/>
</dbReference>
<dbReference type="Proteomes" id="UP000774699">
    <property type="component" value="Unassembled WGS sequence"/>
</dbReference>
<evidence type="ECO:0000313" key="1">
    <source>
        <dbReference type="EMBL" id="MBM3282025.1"/>
    </source>
</evidence>
<reference evidence="1" key="1">
    <citation type="submission" date="2019-03" db="EMBL/GenBank/DDBJ databases">
        <title>Lake Tanganyika Metagenome-Assembled Genomes (MAGs).</title>
        <authorList>
            <person name="Tran P."/>
        </authorList>
    </citation>
    <scope>NUCLEOTIDE SEQUENCE</scope>
    <source>
        <strain evidence="1">M_DeepCast_50m_m2_156</strain>
    </source>
</reference>
<evidence type="ECO:0000313" key="2">
    <source>
        <dbReference type="Proteomes" id="UP000774699"/>
    </source>
</evidence>